<organism evidence="2 3">
    <name type="scientific">Polystyrenella longa</name>
    <dbReference type="NCBI Taxonomy" id="2528007"/>
    <lineage>
        <taxon>Bacteria</taxon>
        <taxon>Pseudomonadati</taxon>
        <taxon>Planctomycetota</taxon>
        <taxon>Planctomycetia</taxon>
        <taxon>Planctomycetales</taxon>
        <taxon>Planctomycetaceae</taxon>
        <taxon>Polystyrenella</taxon>
    </lineage>
</organism>
<sequence length="200" mass="22781">MQKTSKKALKIISKKGGIIRTREALEYGIHPRTLYSLRDQGDLEIISRGLYKLSSLPPVGDPDLELVAGRIPQGIVCLISALAIHELTTQIPHEVHLAIPRTARYPVCHEVPIKIYRFSDLAYKSGIIQKEIDGFKVKVYDSEKTLADTFKYRNKIGLDVFLEALNNYQRRKDSSLQKVLEYAKIDRVSKQIRPYLEATT</sequence>
<feature type="domain" description="AbiEi antitoxin N-terminal" evidence="1">
    <location>
        <begin position="8"/>
        <end position="51"/>
    </location>
</feature>
<dbReference type="EMBL" id="CP036281">
    <property type="protein sequence ID" value="QDU80636.1"/>
    <property type="molecule type" value="Genomic_DNA"/>
</dbReference>
<dbReference type="KEGG" id="plon:Pla110_23670"/>
<evidence type="ECO:0000313" key="3">
    <source>
        <dbReference type="Proteomes" id="UP000317178"/>
    </source>
</evidence>
<protein>
    <recommendedName>
        <fullName evidence="1">AbiEi antitoxin N-terminal domain-containing protein</fullName>
    </recommendedName>
</protein>
<dbReference type="InterPro" id="IPR025159">
    <property type="entry name" value="AbiEi_N"/>
</dbReference>
<proteinExistence type="predicted"/>
<keyword evidence="3" id="KW-1185">Reference proteome</keyword>
<name>A0A518CN25_9PLAN</name>
<evidence type="ECO:0000259" key="1">
    <source>
        <dbReference type="Pfam" id="PF13338"/>
    </source>
</evidence>
<accession>A0A518CN25</accession>
<evidence type="ECO:0000313" key="2">
    <source>
        <dbReference type="EMBL" id="QDU80636.1"/>
    </source>
</evidence>
<dbReference type="AlphaFoldDB" id="A0A518CN25"/>
<reference evidence="2 3" key="1">
    <citation type="submission" date="2019-02" db="EMBL/GenBank/DDBJ databases">
        <title>Deep-cultivation of Planctomycetes and their phenomic and genomic characterization uncovers novel biology.</title>
        <authorList>
            <person name="Wiegand S."/>
            <person name="Jogler M."/>
            <person name="Boedeker C."/>
            <person name="Pinto D."/>
            <person name="Vollmers J."/>
            <person name="Rivas-Marin E."/>
            <person name="Kohn T."/>
            <person name="Peeters S.H."/>
            <person name="Heuer A."/>
            <person name="Rast P."/>
            <person name="Oberbeckmann S."/>
            <person name="Bunk B."/>
            <person name="Jeske O."/>
            <person name="Meyerdierks A."/>
            <person name="Storesund J.E."/>
            <person name="Kallscheuer N."/>
            <person name="Luecker S."/>
            <person name="Lage O.M."/>
            <person name="Pohl T."/>
            <person name="Merkel B.J."/>
            <person name="Hornburger P."/>
            <person name="Mueller R.-W."/>
            <person name="Bruemmer F."/>
            <person name="Labrenz M."/>
            <person name="Spormann A.M."/>
            <person name="Op den Camp H."/>
            <person name="Overmann J."/>
            <person name="Amann R."/>
            <person name="Jetten M.S.M."/>
            <person name="Mascher T."/>
            <person name="Medema M.H."/>
            <person name="Devos D.P."/>
            <person name="Kaster A.-K."/>
            <person name="Ovreas L."/>
            <person name="Rohde M."/>
            <person name="Galperin M.Y."/>
            <person name="Jogler C."/>
        </authorList>
    </citation>
    <scope>NUCLEOTIDE SEQUENCE [LARGE SCALE GENOMIC DNA]</scope>
    <source>
        <strain evidence="2 3">Pla110</strain>
    </source>
</reference>
<dbReference type="RefSeq" id="WP_144995893.1">
    <property type="nucleotide sequence ID" value="NZ_CP036281.1"/>
</dbReference>
<dbReference type="Proteomes" id="UP000317178">
    <property type="component" value="Chromosome"/>
</dbReference>
<gene>
    <name evidence="2" type="ORF">Pla110_23670</name>
</gene>
<dbReference type="Pfam" id="PF13338">
    <property type="entry name" value="AbiEi_4"/>
    <property type="match status" value="1"/>
</dbReference>
<dbReference type="OrthoDB" id="9801429at2"/>